<evidence type="ECO:0000313" key="12">
    <source>
        <dbReference type="Proteomes" id="UP000565468"/>
    </source>
</evidence>
<dbReference type="SUPFAM" id="SSF52540">
    <property type="entry name" value="P-loop containing nucleoside triphosphate hydrolases"/>
    <property type="match status" value="2"/>
</dbReference>
<evidence type="ECO:0000256" key="6">
    <source>
        <dbReference type="ARBA" id="ARBA00022840"/>
    </source>
</evidence>
<dbReference type="PROSITE" id="PS00211">
    <property type="entry name" value="ABC_TRANSPORTER_1"/>
    <property type="match status" value="1"/>
</dbReference>
<keyword evidence="5" id="KW-0547">Nucleotide-binding</keyword>
<evidence type="ECO:0000256" key="3">
    <source>
        <dbReference type="ARBA" id="ARBA00022448"/>
    </source>
</evidence>
<keyword evidence="7" id="KW-1278">Translocase</keyword>
<dbReference type="GO" id="GO:0043190">
    <property type="term" value="C:ATP-binding cassette (ABC) transporter complex"/>
    <property type="evidence" value="ECO:0007669"/>
    <property type="project" value="TreeGrafter"/>
</dbReference>
<dbReference type="GO" id="GO:0005524">
    <property type="term" value="F:ATP binding"/>
    <property type="evidence" value="ECO:0007669"/>
    <property type="project" value="UniProtKB-KW"/>
</dbReference>
<evidence type="ECO:0000256" key="2">
    <source>
        <dbReference type="ARBA" id="ARBA00005417"/>
    </source>
</evidence>
<dbReference type="RefSeq" id="WP_169504452.1">
    <property type="nucleotide sequence ID" value="NZ_JABBPN010000005.1"/>
</dbReference>
<dbReference type="InterPro" id="IPR003593">
    <property type="entry name" value="AAA+_ATPase"/>
</dbReference>
<keyword evidence="8" id="KW-0472">Membrane</keyword>
<dbReference type="PROSITE" id="PS50893">
    <property type="entry name" value="ABC_TRANSPORTER_2"/>
    <property type="match status" value="2"/>
</dbReference>
<dbReference type="GO" id="GO:0016887">
    <property type="term" value="F:ATP hydrolysis activity"/>
    <property type="evidence" value="ECO:0007669"/>
    <property type="project" value="InterPro"/>
</dbReference>
<feature type="compositionally biased region" description="Low complexity" evidence="9">
    <location>
        <begin position="15"/>
        <end position="29"/>
    </location>
</feature>
<dbReference type="EMBL" id="JABBPN010000005">
    <property type="protein sequence ID" value="NMO95673.1"/>
    <property type="molecule type" value="Genomic_DNA"/>
</dbReference>
<protein>
    <submittedName>
        <fullName evidence="11">ABC transporter ATP-binding protein</fullName>
    </submittedName>
</protein>
<comment type="caution">
    <text evidence="11">The sequence shown here is derived from an EMBL/GenBank/DDBJ whole genome shotgun (WGS) entry which is preliminary data.</text>
</comment>
<dbReference type="PANTHER" id="PTHR43553">
    <property type="entry name" value="HEAVY METAL TRANSPORTER"/>
    <property type="match status" value="1"/>
</dbReference>
<dbReference type="CDD" id="cd03225">
    <property type="entry name" value="ABC_cobalt_CbiO_domain1"/>
    <property type="match status" value="2"/>
</dbReference>
<proteinExistence type="inferred from homology"/>
<dbReference type="PANTHER" id="PTHR43553:SF24">
    <property type="entry name" value="ENERGY-COUPLING FACTOR TRANSPORTER ATP-BINDING PROTEIN ECFA1"/>
    <property type="match status" value="1"/>
</dbReference>
<name>A0A848M748_PAELE</name>
<dbReference type="InterPro" id="IPR015856">
    <property type="entry name" value="ABC_transpr_CbiO/EcfA_su"/>
</dbReference>
<reference evidence="11 12" key="1">
    <citation type="submission" date="2020-04" db="EMBL/GenBank/DDBJ databases">
        <title>Paenibacillus algicola sp. nov., a novel marine bacterium producing alginate lyase.</title>
        <authorList>
            <person name="Huang H."/>
        </authorList>
    </citation>
    <scope>NUCLEOTIDE SEQUENCE [LARGE SCALE GENOMIC DNA]</scope>
    <source>
        <strain evidence="11 12">L7-75</strain>
    </source>
</reference>
<gene>
    <name evidence="11" type="ORF">HII30_07790</name>
</gene>
<keyword evidence="12" id="KW-1185">Reference proteome</keyword>
<evidence type="ECO:0000256" key="1">
    <source>
        <dbReference type="ARBA" id="ARBA00004202"/>
    </source>
</evidence>
<evidence type="ECO:0000256" key="5">
    <source>
        <dbReference type="ARBA" id="ARBA00022741"/>
    </source>
</evidence>
<keyword evidence="6 11" id="KW-0067">ATP-binding</keyword>
<accession>A0A848M748</accession>
<evidence type="ECO:0000256" key="7">
    <source>
        <dbReference type="ARBA" id="ARBA00022967"/>
    </source>
</evidence>
<evidence type="ECO:0000256" key="4">
    <source>
        <dbReference type="ARBA" id="ARBA00022475"/>
    </source>
</evidence>
<keyword evidence="4" id="KW-1003">Cell membrane</keyword>
<feature type="domain" description="ABC transporter" evidence="10">
    <location>
        <begin position="306"/>
        <end position="532"/>
    </location>
</feature>
<dbReference type="Pfam" id="PF00005">
    <property type="entry name" value="ABC_tran"/>
    <property type="match status" value="2"/>
</dbReference>
<dbReference type="GO" id="GO:0042626">
    <property type="term" value="F:ATPase-coupled transmembrane transporter activity"/>
    <property type="evidence" value="ECO:0007669"/>
    <property type="project" value="TreeGrafter"/>
</dbReference>
<dbReference type="AlphaFoldDB" id="A0A848M748"/>
<dbReference type="InterPro" id="IPR050095">
    <property type="entry name" value="ECF_ABC_transporter_ATP-bd"/>
</dbReference>
<keyword evidence="3" id="KW-0813">Transport</keyword>
<evidence type="ECO:0000313" key="11">
    <source>
        <dbReference type="EMBL" id="NMO95673.1"/>
    </source>
</evidence>
<dbReference type="SMART" id="SM00382">
    <property type="entry name" value="AAA"/>
    <property type="match status" value="2"/>
</dbReference>
<organism evidence="11 12">
    <name type="scientific">Paenibacillus lemnae</name>
    <dbReference type="NCBI Taxonomy" id="1330551"/>
    <lineage>
        <taxon>Bacteria</taxon>
        <taxon>Bacillati</taxon>
        <taxon>Bacillota</taxon>
        <taxon>Bacilli</taxon>
        <taxon>Bacillales</taxon>
        <taxon>Paenibacillaceae</taxon>
        <taxon>Paenibacillus</taxon>
    </lineage>
</organism>
<comment type="similarity">
    <text evidence="2">Belongs to the ABC transporter superfamily.</text>
</comment>
<evidence type="ECO:0000256" key="9">
    <source>
        <dbReference type="SAM" id="MobiDB-lite"/>
    </source>
</evidence>
<dbReference type="Proteomes" id="UP000565468">
    <property type="component" value="Unassembled WGS sequence"/>
</dbReference>
<dbReference type="Gene3D" id="3.40.50.300">
    <property type="entry name" value="P-loop containing nucleotide triphosphate hydrolases"/>
    <property type="match status" value="2"/>
</dbReference>
<dbReference type="InterPro" id="IPR017871">
    <property type="entry name" value="ABC_transporter-like_CS"/>
</dbReference>
<evidence type="ECO:0000256" key="8">
    <source>
        <dbReference type="ARBA" id="ARBA00023136"/>
    </source>
</evidence>
<dbReference type="InterPro" id="IPR027417">
    <property type="entry name" value="P-loop_NTPase"/>
</dbReference>
<comment type="subcellular location">
    <subcellularLocation>
        <location evidence="1">Cell membrane</location>
        <topology evidence="1">Peripheral membrane protein</topology>
    </subcellularLocation>
</comment>
<dbReference type="InterPro" id="IPR003439">
    <property type="entry name" value="ABC_transporter-like_ATP-bd"/>
</dbReference>
<feature type="domain" description="ABC transporter" evidence="10">
    <location>
        <begin position="34"/>
        <end position="262"/>
    </location>
</feature>
<sequence length="532" mass="58643">MADLLLLQADDAEELAGAGEADSEAGQSGPRPSVSVQDLRLKFPGDTPMLFRDLSFQASAGEKVLLLGPSGCGKSTLLQVLSGMIPRVIEIPMKCSEQIIPASWAYVFQDPDTQFCMPFVDEELAFVLENLQVARDDMAGRMKDALDAVGLQLPELHTPISSLSQGMKQRLALASALLLEPEVLFLDEPSALLDPEGRKQIWEAVRSVSADRTLVIVEHRIEEILHDVNRVILFGPDGEIVGEGRPEEVFIKYRKELQQYGIWHPGVWEDYRAAASERSAVSRGFSSVSEGPAVGVNPGAGESPVLALSQFQVLRKQRPVVTVEEASLYPGDFTAVIGHNGAGKSSLLLGLMGLLPCTGDYRLGGEPVVFGKKRRERKMREHALRRIGFVFQNPELQFVSETVLDEVLYSLVVDGRSQEEAIQEAHECLAHFGLSGMEGRHPYQLSMGQKRRLSVATAMVRKPEVLLLDEPTFGQDARNTFGILELCQELVQAGTAILMVTHEMDIAQQVAREIWEIGEGRLLSRRKPEVDR</sequence>
<evidence type="ECO:0000259" key="10">
    <source>
        <dbReference type="PROSITE" id="PS50893"/>
    </source>
</evidence>
<feature type="region of interest" description="Disordered" evidence="9">
    <location>
        <begin position="15"/>
        <end position="35"/>
    </location>
</feature>